<dbReference type="EMBL" id="AB174023">
    <property type="protein sequence ID" value="BAE91085.1"/>
    <property type="molecule type" value="mRNA"/>
</dbReference>
<proteinExistence type="evidence at transcript level"/>
<protein>
    <submittedName>
        <fullName evidence="1">Macaca fascicularis brain cDNA clone: QmoA-11780, similar to human similar to hypothetical protein, MGC:7199 (LOC389850), mRNA, RefSeq: XM_372205.2</fullName>
    </submittedName>
</protein>
<dbReference type="AlphaFoldDB" id="I7GPA4"/>
<evidence type="ECO:0000313" key="1">
    <source>
        <dbReference type="EMBL" id="BAE91085.1"/>
    </source>
</evidence>
<reference evidence="1" key="1">
    <citation type="journal article" date="2007" name="PLoS Biol.">
        <title>Rate of evolution in brain-expressed genes in humans and other primates.</title>
        <authorList>
            <person name="Wang H.-Y."/>
            <person name="Chien H.-C."/>
            <person name="Osada N."/>
            <person name="Hashimoto K."/>
            <person name="Sugano S."/>
            <person name="Gojobori T."/>
            <person name="Chou C.-K."/>
            <person name="Tsai S.-F."/>
            <person name="Wu C.-I."/>
            <person name="Shen C.-K.J."/>
        </authorList>
    </citation>
    <scope>NUCLEOTIDE SEQUENCE</scope>
</reference>
<organism evidence="1">
    <name type="scientific">Macaca fascicularis</name>
    <name type="common">Crab-eating macaque</name>
    <name type="synonym">Cynomolgus monkey</name>
    <dbReference type="NCBI Taxonomy" id="9541"/>
    <lineage>
        <taxon>Eukaryota</taxon>
        <taxon>Metazoa</taxon>
        <taxon>Chordata</taxon>
        <taxon>Craniata</taxon>
        <taxon>Vertebrata</taxon>
        <taxon>Euteleostomi</taxon>
        <taxon>Mammalia</taxon>
        <taxon>Eutheria</taxon>
        <taxon>Euarchontoglires</taxon>
        <taxon>Primates</taxon>
        <taxon>Haplorrhini</taxon>
        <taxon>Catarrhini</taxon>
        <taxon>Cercopithecidae</taxon>
        <taxon>Cercopithecinae</taxon>
        <taxon>Macaca</taxon>
    </lineage>
</organism>
<accession>I7GPA4</accession>
<sequence>MCLYLYWKILSLNSFLSTLPTMEKLPNLNLFYEWQLGA</sequence>
<name>I7GPA4_MACFA</name>